<reference evidence="1 2" key="1">
    <citation type="submission" date="2020-08" db="EMBL/GenBank/DDBJ databases">
        <title>Genomic Encyclopedia of Type Strains, Phase IV (KMG-IV): sequencing the most valuable type-strain genomes for metagenomic binning, comparative biology and taxonomic classification.</title>
        <authorList>
            <person name="Goeker M."/>
        </authorList>
    </citation>
    <scope>NUCLEOTIDE SEQUENCE [LARGE SCALE GENOMIC DNA]</scope>
    <source>
        <strain evidence="1 2">DSM 23562</strain>
    </source>
</reference>
<evidence type="ECO:0000313" key="1">
    <source>
        <dbReference type="EMBL" id="MBB6049989.1"/>
    </source>
</evidence>
<keyword evidence="2" id="KW-1185">Reference proteome</keyword>
<organism evidence="1 2">
    <name type="scientific">Armatimonas rosea</name>
    <dbReference type="NCBI Taxonomy" id="685828"/>
    <lineage>
        <taxon>Bacteria</taxon>
        <taxon>Bacillati</taxon>
        <taxon>Armatimonadota</taxon>
        <taxon>Armatimonadia</taxon>
        <taxon>Armatimonadales</taxon>
        <taxon>Armatimonadaceae</taxon>
        <taxon>Armatimonas</taxon>
    </lineage>
</organism>
<name>A0A7W9SPU4_ARMRO</name>
<dbReference type="Gene3D" id="3.30.1370.120">
    <property type="match status" value="1"/>
</dbReference>
<sequence>MKTLYSVPGAVRENGLEVRLRTILLVPQNNQQYRTILSLTLGATTLALLLSLRPYTEPVIAAPSPAKHHDKKKFPTKSGEKMIPSTAIIMSQEKANLVTFELRYLSGTELIKKLERQIPKGITKLEPDDSKNMLQAQGTPEALNALKILIKRLDVEYINVELKIRRVQQGKTVSDVRIPTAEGTKGTITISPDSLSVTVSKVSHDKKNISLIVEYNQLKAVSKIIPLGKETQIVLPDNSELFVTATIAKNGSVEIR</sequence>
<dbReference type="RefSeq" id="WP_184194095.1">
    <property type="nucleotide sequence ID" value="NZ_JACHGW010000002.1"/>
</dbReference>
<accession>A0A7W9SPU4</accession>
<comment type="caution">
    <text evidence="1">The sequence shown here is derived from an EMBL/GenBank/DDBJ whole genome shotgun (WGS) entry which is preliminary data.</text>
</comment>
<evidence type="ECO:0008006" key="3">
    <source>
        <dbReference type="Google" id="ProtNLM"/>
    </source>
</evidence>
<dbReference type="InterPro" id="IPR038591">
    <property type="entry name" value="NolW-like_sf"/>
</dbReference>
<proteinExistence type="predicted"/>
<dbReference type="EMBL" id="JACHGW010000002">
    <property type="protein sequence ID" value="MBB6049989.1"/>
    <property type="molecule type" value="Genomic_DNA"/>
</dbReference>
<dbReference type="AlphaFoldDB" id="A0A7W9SPU4"/>
<evidence type="ECO:0000313" key="2">
    <source>
        <dbReference type="Proteomes" id="UP000520814"/>
    </source>
</evidence>
<dbReference type="Proteomes" id="UP000520814">
    <property type="component" value="Unassembled WGS sequence"/>
</dbReference>
<protein>
    <recommendedName>
        <fullName evidence="3">NolW-like domain-containing protein</fullName>
    </recommendedName>
</protein>
<gene>
    <name evidence="1" type="ORF">HNQ39_001780</name>
</gene>